<proteinExistence type="predicted"/>
<dbReference type="EMBL" id="CP014263">
    <property type="protein sequence ID" value="AQG78126.1"/>
    <property type="molecule type" value="Genomic_DNA"/>
</dbReference>
<gene>
    <name evidence="1" type="ORF">AWR27_01415</name>
</gene>
<dbReference type="AlphaFoldDB" id="A0A1P9WRW4"/>
<reference evidence="1 2" key="1">
    <citation type="submission" date="2016-01" db="EMBL/GenBank/DDBJ databases">
        <authorList>
            <person name="Oliw E.H."/>
        </authorList>
    </citation>
    <scope>NUCLEOTIDE SEQUENCE [LARGE SCALE GENOMIC DNA]</scope>
    <source>
        <strain evidence="1 2">DY10</strain>
    </source>
</reference>
<name>A0A1P9WRW4_9BACT</name>
<dbReference type="KEGG" id="smon:AWR27_01415"/>
<dbReference type="OrthoDB" id="962033at2"/>
<protein>
    <submittedName>
        <fullName evidence="1">Uncharacterized protein</fullName>
    </submittedName>
</protein>
<evidence type="ECO:0000313" key="2">
    <source>
        <dbReference type="Proteomes" id="UP000187941"/>
    </source>
</evidence>
<sequence length="131" mass="14363">MKNFLIAFLLLFTVAACLPNRDKDDPEPELAGTYNLTSFRVNNQEFITANTGVTGTIVVTRPSDTRISLTLSLRGNGQTQTDNLGEIEIRKASGRNYDMYESGTRLGSINGTDLNFDISDGSDRIVVAARK</sequence>
<dbReference type="PROSITE" id="PS51257">
    <property type="entry name" value="PROKAR_LIPOPROTEIN"/>
    <property type="match status" value="1"/>
</dbReference>
<dbReference type="Proteomes" id="UP000187941">
    <property type="component" value="Chromosome"/>
</dbReference>
<accession>A0A1P9WRW4</accession>
<dbReference type="STRING" id="1178516.AWR27_01415"/>
<dbReference type="RefSeq" id="WP_077129547.1">
    <property type="nucleotide sequence ID" value="NZ_CP014263.1"/>
</dbReference>
<evidence type="ECO:0000313" key="1">
    <source>
        <dbReference type="EMBL" id="AQG78126.1"/>
    </source>
</evidence>
<organism evidence="1 2">
    <name type="scientific">Spirosoma montaniterrae</name>
    <dbReference type="NCBI Taxonomy" id="1178516"/>
    <lineage>
        <taxon>Bacteria</taxon>
        <taxon>Pseudomonadati</taxon>
        <taxon>Bacteroidota</taxon>
        <taxon>Cytophagia</taxon>
        <taxon>Cytophagales</taxon>
        <taxon>Cytophagaceae</taxon>
        <taxon>Spirosoma</taxon>
    </lineage>
</organism>
<keyword evidence="2" id="KW-1185">Reference proteome</keyword>